<keyword evidence="5 7" id="KW-0472">Membrane</keyword>
<name>A0A1E7KJP4_9ACTN</name>
<dbReference type="GO" id="GO:0005412">
    <property type="term" value="F:D-glucose:sodium symporter activity"/>
    <property type="evidence" value="ECO:0007669"/>
    <property type="project" value="TreeGrafter"/>
</dbReference>
<feature type="transmembrane region" description="Helical" evidence="7">
    <location>
        <begin position="83"/>
        <end position="101"/>
    </location>
</feature>
<organism evidence="8 9">
    <name type="scientific">Streptomyces oceani</name>
    <dbReference type="NCBI Taxonomy" id="1075402"/>
    <lineage>
        <taxon>Bacteria</taxon>
        <taxon>Bacillati</taxon>
        <taxon>Actinomycetota</taxon>
        <taxon>Actinomycetes</taxon>
        <taxon>Kitasatosporales</taxon>
        <taxon>Streptomycetaceae</taxon>
        <taxon>Streptomyces</taxon>
    </lineage>
</organism>
<feature type="transmembrane region" description="Helical" evidence="7">
    <location>
        <begin position="271"/>
        <end position="297"/>
    </location>
</feature>
<feature type="transmembrane region" description="Helical" evidence="7">
    <location>
        <begin position="122"/>
        <end position="151"/>
    </location>
</feature>
<dbReference type="GO" id="GO:0005886">
    <property type="term" value="C:plasma membrane"/>
    <property type="evidence" value="ECO:0007669"/>
    <property type="project" value="TreeGrafter"/>
</dbReference>
<dbReference type="PANTHER" id="PTHR11819:SF195">
    <property type="entry name" value="SODIUM_GLUCOSE COTRANSPORTER 4"/>
    <property type="match status" value="1"/>
</dbReference>
<reference evidence="8 9" key="1">
    <citation type="journal article" date="2016" name="Front. Microbiol.">
        <title>Comparative Genomics Analysis of Streptomyces Species Reveals Their Adaptation to the Marine Environment and Their Diversity at the Genomic Level.</title>
        <authorList>
            <person name="Tian X."/>
            <person name="Zhang Z."/>
            <person name="Yang T."/>
            <person name="Chen M."/>
            <person name="Li J."/>
            <person name="Chen F."/>
            <person name="Yang J."/>
            <person name="Li W."/>
            <person name="Zhang B."/>
            <person name="Zhang Z."/>
            <person name="Wu J."/>
            <person name="Zhang C."/>
            <person name="Long L."/>
            <person name="Xiao J."/>
        </authorList>
    </citation>
    <scope>NUCLEOTIDE SEQUENCE [LARGE SCALE GENOMIC DNA]</scope>
    <source>
        <strain evidence="8 9">SCSIO 02100</strain>
    </source>
</reference>
<evidence type="ECO:0000256" key="4">
    <source>
        <dbReference type="ARBA" id="ARBA00022989"/>
    </source>
</evidence>
<comment type="subcellular location">
    <subcellularLocation>
        <location evidence="1">Membrane</location>
        <topology evidence="1">Multi-pass membrane protein</topology>
    </subcellularLocation>
</comment>
<feature type="transmembrane region" description="Helical" evidence="7">
    <location>
        <begin position="189"/>
        <end position="212"/>
    </location>
</feature>
<dbReference type="PATRIC" id="fig|1075402.3.peg.4385"/>
<evidence type="ECO:0000313" key="9">
    <source>
        <dbReference type="Proteomes" id="UP000176101"/>
    </source>
</evidence>
<sequence>MGNTDISYLDVGIVGLYIVLTLLIGVYVGKRKKSADEYFLAGRSLTWPVVGFSLYATNLSGASFIGLAGAGYSSGLAFYSHEWVPALILIVFVVLFLPFYMRSGVSTLPEFLERRYDERSRVVLSGFTIVTNVFIDCAIALYAGALVFQAFFPHMPLWLPIVVMAVLTGVYTVFGGLKSVAVNDVIQAIVFLVGGAIVFFAALAAIPSWDAVERAAPGGELSIFQPADDAQVPWPGVFTGLVVIGIYFWCTNQVIVQRTLGAKSLDHGRNGALFGGFLKLTGIAIMILPGSMALVLYPDLSNPDEAFPTLTLDLLPSGLRGVVLAAVLAGIMSTVAGVLNSASTLLTMDFVAKYRPRTAQRTLVLIGRATAAGVIAVSTVWATQMHRFGTLFVYLQSVLSYLVPPIVAVFLFGLLWKRTTRHGAFWTLLSGLVVGAVGLLANEVYGMLDIQALYAAAILFVGSSLVLVTVSLATEPLPDDEVAAYVWRPQLWRDESRELAGKPWYVNYRVYAALLFLTTLGVVVTFA</sequence>
<feature type="transmembrane region" description="Helical" evidence="7">
    <location>
        <begin position="317"/>
        <end position="342"/>
    </location>
</feature>
<accession>A0A1E7KJP4</accession>
<dbReference type="AlphaFoldDB" id="A0A1E7KJP4"/>
<dbReference type="OrthoDB" id="9789704at2"/>
<keyword evidence="9" id="KW-1185">Reference proteome</keyword>
<evidence type="ECO:0000256" key="2">
    <source>
        <dbReference type="ARBA" id="ARBA00006434"/>
    </source>
</evidence>
<evidence type="ECO:0000256" key="5">
    <source>
        <dbReference type="ARBA" id="ARBA00023136"/>
    </source>
</evidence>
<dbReference type="InterPro" id="IPR001734">
    <property type="entry name" value="Na/solute_symporter"/>
</dbReference>
<keyword evidence="4 7" id="KW-1133">Transmembrane helix</keyword>
<evidence type="ECO:0000313" key="8">
    <source>
        <dbReference type="EMBL" id="OEV04130.1"/>
    </source>
</evidence>
<dbReference type="NCBIfam" id="TIGR00813">
    <property type="entry name" value="sss"/>
    <property type="match status" value="1"/>
</dbReference>
<evidence type="ECO:0000256" key="3">
    <source>
        <dbReference type="ARBA" id="ARBA00022692"/>
    </source>
</evidence>
<evidence type="ECO:0000256" key="6">
    <source>
        <dbReference type="RuleBase" id="RU362091"/>
    </source>
</evidence>
<dbReference type="EMBL" id="LJGU01000114">
    <property type="protein sequence ID" value="OEV04130.1"/>
    <property type="molecule type" value="Genomic_DNA"/>
</dbReference>
<comment type="caution">
    <text evidence="8">The sequence shown here is derived from an EMBL/GenBank/DDBJ whole genome shotgun (WGS) entry which is preliminary data.</text>
</comment>
<dbReference type="STRING" id="1075402.AN216_07890"/>
<feature type="transmembrane region" description="Helical" evidence="7">
    <location>
        <begin position="49"/>
        <end position="71"/>
    </location>
</feature>
<feature type="transmembrane region" description="Helical" evidence="7">
    <location>
        <begin position="423"/>
        <end position="441"/>
    </location>
</feature>
<dbReference type="RefSeq" id="WP_070195877.1">
    <property type="nucleotide sequence ID" value="NZ_LJGU01000114.1"/>
</dbReference>
<feature type="transmembrane region" description="Helical" evidence="7">
    <location>
        <begin position="506"/>
        <end position="526"/>
    </location>
</feature>
<feature type="transmembrane region" description="Helical" evidence="7">
    <location>
        <begin position="453"/>
        <end position="473"/>
    </location>
</feature>
<keyword evidence="3 7" id="KW-0812">Transmembrane</keyword>
<gene>
    <name evidence="8" type="ORF">AN216_07890</name>
</gene>
<dbReference type="PROSITE" id="PS50283">
    <property type="entry name" value="NA_SOLUT_SYMP_3"/>
    <property type="match status" value="1"/>
</dbReference>
<comment type="similarity">
    <text evidence="2 6">Belongs to the sodium:solute symporter (SSF) (TC 2.A.21) family.</text>
</comment>
<proteinExistence type="inferred from homology"/>
<dbReference type="PANTHER" id="PTHR11819">
    <property type="entry name" value="SOLUTE CARRIER FAMILY 5"/>
    <property type="match status" value="1"/>
</dbReference>
<evidence type="ECO:0000256" key="1">
    <source>
        <dbReference type="ARBA" id="ARBA00004141"/>
    </source>
</evidence>
<dbReference type="Proteomes" id="UP000176101">
    <property type="component" value="Unassembled WGS sequence"/>
</dbReference>
<dbReference type="InterPro" id="IPR038377">
    <property type="entry name" value="Na/Glc_symporter_sf"/>
</dbReference>
<dbReference type="Pfam" id="PF00474">
    <property type="entry name" value="SSF"/>
    <property type="match status" value="1"/>
</dbReference>
<feature type="transmembrane region" description="Helical" evidence="7">
    <location>
        <begin position="157"/>
        <end position="177"/>
    </location>
</feature>
<feature type="transmembrane region" description="Helical" evidence="7">
    <location>
        <begin position="394"/>
        <end position="416"/>
    </location>
</feature>
<feature type="transmembrane region" description="Helical" evidence="7">
    <location>
        <begin position="6"/>
        <end position="28"/>
    </location>
</feature>
<protein>
    <submittedName>
        <fullName evidence="8">Sodium:solute symporter</fullName>
    </submittedName>
</protein>
<feature type="transmembrane region" description="Helical" evidence="7">
    <location>
        <begin position="232"/>
        <end position="250"/>
    </location>
</feature>
<evidence type="ECO:0000256" key="7">
    <source>
        <dbReference type="SAM" id="Phobius"/>
    </source>
</evidence>
<dbReference type="Gene3D" id="1.20.1730.10">
    <property type="entry name" value="Sodium/glucose cotransporter"/>
    <property type="match status" value="1"/>
</dbReference>
<feature type="transmembrane region" description="Helical" evidence="7">
    <location>
        <begin position="363"/>
        <end position="382"/>
    </location>
</feature>
<dbReference type="CDD" id="cd10329">
    <property type="entry name" value="SLC5sbd_SGLT1-like"/>
    <property type="match status" value="1"/>
</dbReference>